<protein>
    <recommendedName>
        <fullName evidence="1">Lcl C-terminal domain-containing protein</fullName>
    </recommendedName>
</protein>
<dbReference type="Pfam" id="PF07603">
    <property type="entry name" value="Lcl_C"/>
    <property type="match status" value="2"/>
</dbReference>
<accession>A0A5S3XM86</accession>
<evidence type="ECO:0000313" key="2">
    <source>
        <dbReference type="EMBL" id="TMP45934.1"/>
    </source>
</evidence>
<dbReference type="EMBL" id="PNCL01000075">
    <property type="protein sequence ID" value="TMP57092.1"/>
    <property type="molecule type" value="Genomic_DNA"/>
</dbReference>
<dbReference type="EMBL" id="PNCK01000012">
    <property type="protein sequence ID" value="TMP45934.1"/>
    <property type="molecule type" value="Genomic_DNA"/>
</dbReference>
<dbReference type="InterPro" id="IPR011460">
    <property type="entry name" value="Lcl_C"/>
</dbReference>
<dbReference type="Proteomes" id="UP000305730">
    <property type="component" value="Unassembled WGS sequence"/>
</dbReference>
<feature type="domain" description="Lcl C-terminal" evidence="1">
    <location>
        <begin position="344"/>
        <end position="466"/>
    </location>
</feature>
<sequence length="471" mass="52522">MKISTAAMYTKRHRKKFIYLCFITTLTGCNYSPDDSQDNESPSDSIDDPIDDPIMVTLPTVPLCNGPCSCDDIILKGNDTGIHYSADYPTENLSACNQQAPFIQDCQIGRDQLALAGTLEKVGFGNAGFDYSKISNNGALLPNDAQTWQCIQDNHTGLIWEVKAPQSSGLANASDQTYSYANPRFLDYSSENLGVCNIEDGCDTHKYITLINAQALCGFTDWRLPSKIELQDLVDYSTAQPAIDLTAFPHTKVGNYWTDTIDTDDTNSIWAVNFNFGTAAGGVSTNKQMIRLVRGSTFISQLPAENDLEINSQLRNEVAPKQRCNRIVDATAPIARFKRDNTGSVLDTFTGLIWQACVAGKNGENCTEGEASLYTWQEALEHAQESSEQAQKPWRLPNLKELQRTIENQCEEPALNPFAFPNVPMTQVWSATPHSKETDKSYHYQYQNSIIFYGTRTEKHAVHLVRDCHFQ</sequence>
<dbReference type="OrthoDB" id="9815730at2"/>
<reference evidence="3" key="3">
    <citation type="submission" date="2019-09" db="EMBL/GenBank/DDBJ databases">
        <title>Co-occurence of chitin degradation, pigmentation and bioactivity in marine Pseudoalteromonas.</title>
        <authorList>
            <person name="Sonnenschein E.C."/>
            <person name="Bech P.K."/>
        </authorList>
    </citation>
    <scope>NUCLEOTIDE SEQUENCE</scope>
    <source>
        <strain evidence="3">S2231</strain>
    </source>
</reference>
<comment type="caution">
    <text evidence="3">The sequence shown here is derived from an EMBL/GenBank/DDBJ whole genome shotgun (WGS) entry which is preliminary data.</text>
</comment>
<evidence type="ECO:0000313" key="4">
    <source>
        <dbReference type="Proteomes" id="UP000305730"/>
    </source>
</evidence>
<name>A0A5S3XM86_9GAMM</name>
<organism evidence="3 5">
    <name type="scientific">Pseudoalteromonas citrea</name>
    <dbReference type="NCBI Taxonomy" id="43655"/>
    <lineage>
        <taxon>Bacteria</taxon>
        <taxon>Pseudomonadati</taxon>
        <taxon>Pseudomonadota</taxon>
        <taxon>Gammaproteobacteria</taxon>
        <taxon>Alteromonadales</taxon>
        <taxon>Pseudoalteromonadaceae</taxon>
        <taxon>Pseudoalteromonas</taxon>
    </lineage>
</organism>
<reference evidence="4 5" key="2">
    <citation type="submission" date="2019-06" db="EMBL/GenBank/DDBJ databases">
        <title>Co-occurence of chitin degradation, pigmentation and bioactivity in marine Pseudoalteromonas.</title>
        <authorList>
            <person name="Sonnenschein E.C."/>
            <person name="Bech P.K."/>
        </authorList>
    </citation>
    <scope>NUCLEOTIDE SEQUENCE [LARGE SCALE GENOMIC DNA]</scope>
    <source>
        <strain evidence="5">S2231</strain>
        <strain evidence="2 4">S2233</strain>
    </source>
</reference>
<gene>
    <name evidence="3" type="ORF">CWB96_14045</name>
    <name evidence="2" type="ORF">CWB97_02825</name>
</gene>
<feature type="domain" description="Lcl C-terminal" evidence="1">
    <location>
        <begin position="150"/>
        <end position="294"/>
    </location>
</feature>
<proteinExistence type="predicted"/>
<dbReference type="Proteomes" id="UP000307706">
    <property type="component" value="Unassembled WGS sequence"/>
</dbReference>
<dbReference type="PANTHER" id="PTHR35812">
    <property type="entry name" value="LIPOPROTEIN"/>
    <property type="match status" value="1"/>
</dbReference>
<dbReference type="PANTHER" id="PTHR35812:SF1">
    <property type="entry name" value="LIPOPROTEIN"/>
    <property type="match status" value="1"/>
</dbReference>
<reference evidence="4 5" key="1">
    <citation type="submission" date="2017-12" db="EMBL/GenBank/DDBJ databases">
        <authorList>
            <person name="Paulsen S."/>
            <person name="Gram L.K."/>
        </authorList>
    </citation>
    <scope>NUCLEOTIDE SEQUENCE [LARGE SCALE GENOMIC DNA]</scope>
    <source>
        <strain evidence="3 5">S2231</strain>
        <strain evidence="2 4">S2233</strain>
    </source>
</reference>
<dbReference type="AlphaFoldDB" id="A0A5S3XM86"/>
<evidence type="ECO:0000313" key="5">
    <source>
        <dbReference type="Proteomes" id="UP000307706"/>
    </source>
</evidence>
<evidence type="ECO:0000259" key="1">
    <source>
        <dbReference type="Pfam" id="PF07603"/>
    </source>
</evidence>
<evidence type="ECO:0000313" key="3">
    <source>
        <dbReference type="EMBL" id="TMP57092.1"/>
    </source>
</evidence>
<dbReference type="PROSITE" id="PS51257">
    <property type="entry name" value="PROKAR_LIPOPROTEIN"/>
    <property type="match status" value="1"/>
</dbReference>
<dbReference type="RefSeq" id="WP_138594876.1">
    <property type="nucleotide sequence ID" value="NZ_PNCK01000012.1"/>
</dbReference>
<keyword evidence="4" id="KW-1185">Reference proteome</keyword>